<dbReference type="InParanoid" id="A0A3P8X389"/>
<dbReference type="Proteomes" id="UP000265120">
    <property type="component" value="Chromosome 20"/>
</dbReference>
<evidence type="ECO:0000313" key="11">
    <source>
        <dbReference type="Ensembl" id="ENSCSEP00000033524.1"/>
    </source>
</evidence>
<keyword evidence="5" id="KW-0808">Transferase</keyword>
<evidence type="ECO:0000259" key="10">
    <source>
        <dbReference type="PROSITE" id="PS50011"/>
    </source>
</evidence>
<evidence type="ECO:0000256" key="4">
    <source>
        <dbReference type="ARBA" id="ARBA00022741"/>
    </source>
</evidence>
<keyword evidence="4" id="KW-0547">Nucleotide-binding</keyword>
<dbReference type="PANTHER" id="PTHR48012">
    <property type="entry name" value="STERILE20-LIKE KINASE, ISOFORM B-RELATED"/>
    <property type="match status" value="1"/>
</dbReference>
<feature type="domain" description="Protein kinase" evidence="10">
    <location>
        <begin position="17"/>
        <end position="201"/>
    </location>
</feature>
<protein>
    <recommendedName>
        <fullName evidence="7">Serine/threonine-protein kinase OSR1</fullName>
    </recommendedName>
    <alternativeName>
        <fullName evidence="8">Oxidative stress-responsive 1 protein</fullName>
    </alternativeName>
</protein>
<comment type="cofactor">
    <cofactor evidence="1">
        <name>Mg(2+)</name>
        <dbReference type="ChEBI" id="CHEBI:18420"/>
    </cofactor>
</comment>
<organism evidence="11 12">
    <name type="scientific">Cynoglossus semilaevis</name>
    <name type="common">Tongue sole</name>
    <dbReference type="NCBI Taxonomy" id="244447"/>
    <lineage>
        <taxon>Eukaryota</taxon>
        <taxon>Metazoa</taxon>
        <taxon>Chordata</taxon>
        <taxon>Craniata</taxon>
        <taxon>Vertebrata</taxon>
        <taxon>Euteleostomi</taxon>
        <taxon>Actinopterygii</taxon>
        <taxon>Neopterygii</taxon>
        <taxon>Teleostei</taxon>
        <taxon>Neoteleostei</taxon>
        <taxon>Acanthomorphata</taxon>
        <taxon>Carangaria</taxon>
        <taxon>Pleuronectiformes</taxon>
        <taxon>Pleuronectoidei</taxon>
        <taxon>Cynoglossidae</taxon>
        <taxon>Cynoglossinae</taxon>
        <taxon>Cynoglossus</taxon>
    </lineage>
</organism>
<sequence length="201" mass="21961">MADEQPSQSWSNDKDDYEVGEVIGRGAFTVVHAAYCKATKEKVAIKRINLEGQTCMDALQTEIQSLSQCRHPNIVSYLTSFLVKDELWLVMKLLSGGTLNQSRDVHHAGHMSSPRTPLDLRSTTAGVDRRSSSICGPIRPGSTSPRGIDPKSGLRECFTRITGTGQRSALTGPRPGVLVSVQLLGRGRLVPVCDRAEQQRC</sequence>
<keyword evidence="5" id="KW-0418">Kinase</keyword>
<evidence type="ECO:0000256" key="1">
    <source>
        <dbReference type="ARBA" id="ARBA00001946"/>
    </source>
</evidence>
<dbReference type="Gene3D" id="3.30.200.20">
    <property type="entry name" value="Phosphorylase Kinase, domain 1"/>
    <property type="match status" value="1"/>
</dbReference>
<dbReference type="GeneTree" id="ENSGT00940000154621"/>
<dbReference type="Ensembl" id="ENSCSET00000033958.1">
    <property type="protein sequence ID" value="ENSCSEP00000033524.1"/>
    <property type="gene ID" value="ENSCSEG00000021515.1"/>
</dbReference>
<dbReference type="GO" id="GO:0035556">
    <property type="term" value="P:intracellular signal transduction"/>
    <property type="evidence" value="ECO:0007669"/>
    <property type="project" value="TreeGrafter"/>
</dbReference>
<evidence type="ECO:0000256" key="9">
    <source>
        <dbReference type="SAM" id="MobiDB-lite"/>
    </source>
</evidence>
<dbReference type="GO" id="GO:0005829">
    <property type="term" value="C:cytosol"/>
    <property type="evidence" value="ECO:0007669"/>
    <property type="project" value="TreeGrafter"/>
</dbReference>
<dbReference type="GO" id="GO:0005524">
    <property type="term" value="F:ATP binding"/>
    <property type="evidence" value="ECO:0007669"/>
    <property type="project" value="UniProtKB-KW"/>
</dbReference>
<reference evidence="11" key="2">
    <citation type="submission" date="2025-08" db="UniProtKB">
        <authorList>
            <consortium name="Ensembl"/>
        </authorList>
    </citation>
    <scope>IDENTIFICATION</scope>
</reference>
<keyword evidence="3" id="KW-0723">Serine/threonine-protein kinase</keyword>
<keyword evidence="12" id="KW-1185">Reference proteome</keyword>
<dbReference type="PANTHER" id="PTHR48012:SF1">
    <property type="entry name" value="SERINE_THREONINE-PROTEIN KINASE OSR1"/>
    <property type="match status" value="1"/>
</dbReference>
<dbReference type="InterPro" id="IPR050629">
    <property type="entry name" value="STE20/SPS1-PAK"/>
</dbReference>
<dbReference type="InterPro" id="IPR011009">
    <property type="entry name" value="Kinase-like_dom_sf"/>
</dbReference>
<evidence type="ECO:0000256" key="3">
    <source>
        <dbReference type="ARBA" id="ARBA00022527"/>
    </source>
</evidence>
<evidence type="ECO:0000256" key="5">
    <source>
        <dbReference type="ARBA" id="ARBA00022777"/>
    </source>
</evidence>
<dbReference type="AlphaFoldDB" id="A0A3P8X389"/>
<dbReference type="InterPro" id="IPR000719">
    <property type="entry name" value="Prot_kinase_dom"/>
</dbReference>
<evidence type="ECO:0000256" key="6">
    <source>
        <dbReference type="ARBA" id="ARBA00022840"/>
    </source>
</evidence>
<name>A0A3P8X389_CYNSE</name>
<dbReference type="GO" id="GO:0010820">
    <property type="term" value="P:positive regulation of T cell chemotaxis"/>
    <property type="evidence" value="ECO:0007669"/>
    <property type="project" value="TreeGrafter"/>
</dbReference>
<reference evidence="11 12" key="1">
    <citation type="journal article" date="2014" name="Nat. Genet.">
        <title>Whole-genome sequence of a flatfish provides insights into ZW sex chromosome evolution and adaptation to a benthic lifestyle.</title>
        <authorList>
            <person name="Chen S."/>
            <person name="Zhang G."/>
            <person name="Shao C."/>
            <person name="Huang Q."/>
            <person name="Liu G."/>
            <person name="Zhang P."/>
            <person name="Song W."/>
            <person name="An N."/>
            <person name="Chalopin D."/>
            <person name="Volff J.N."/>
            <person name="Hong Y."/>
            <person name="Li Q."/>
            <person name="Sha Z."/>
            <person name="Zhou H."/>
            <person name="Xie M."/>
            <person name="Yu Q."/>
            <person name="Liu Y."/>
            <person name="Xiang H."/>
            <person name="Wang N."/>
            <person name="Wu K."/>
            <person name="Yang C."/>
            <person name="Zhou Q."/>
            <person name="Liao X."/>
            <person name="Yang L."/>
            <person name="Hu Q."/>
            <person name="Zhang J."/>
            <person name="Meng L."/>
            <person name="Jin L."/>
            <person name="Tian Y."/>
            <person name="Lian J."/>
            <person name="Yang J."/>
            <person name="Miao G."/>
            <person name="Liu S."/>
            <person name="Liang Z."/>
            <person name="Yan F."/>
            <person name="Li Y."/>
            <person name="Sun B."/>
            <person name="Zhang H."/>
            <person name="Zhang J."/>
            <person name="Zhu Y."/>
            <person name="Du M."/>
            <person name="Zhao Y."/>
            <person name="Schartl M."/>
            <person name="Tang Q."/>
            <person name="Wang J."/>
        </authorList>
    </citation>
    <scope>NUCLEOTIDE SEQUENCE</scope>
</reference>
<dbReference type="FunFam" id="3.30.200.20:FF:000114">
    <property type="entry name" value="serine/threonine-protein kinase OSR1 isoform X1"/>
    <property type="match status" value="1"/>
</dbReference>
<feature type="region of interest" description="Disordered" evidence="9">
    <location>
        <begin position="128"/>
        <end position="150"/>
    </location>
</feature>
<dbReference type="SMART" id="SM00220">
    <property type="entry name" value="S_TKc"/>
    <property type="match status" value="1"/>
</dbReference>
<proteinExistence type="inferred from homology"/>
<evidence type="ECO:0000313" key="12">
    <source>
        <dbReference type="Proteomes" id="UP000265120"/>
    </source>
</evidence>
<dbReference type="GO" id="GO:0004674">
    <property type="term" value="F:protein serine/threonine kinase activity"/>
    <property type="evidence" value="ECO:0007669"/>
    <property type="project" value="UniProtKB-KW"/>
</dbReference>
<keyword evidence="6" id="KW-0067">ATP-binding</keyword>
<reference evidence="11" key="3">
    <citation type="submission" date="2025-09" db="UniProtKB">
        <authorList>
            <consortium name="Ensembl"/>
        </authorList>
    </citation>
    <scope>IDENTIFICATION</scope>
</reference>
<evidence type="ECO:0000256" key="2">
    <source>
        <dbReference type="ARBA" id="ARBA00008874"/>
    </source>
</evidence>
<dbReference type="SUPFAM" id="SSF56112">
    <property type="entry name" value="Protein kinase-like (PK-like)"/>
    <property type="match status" value="1"/>
</dbReference>
<comment type="similarity">
    <text evidence="2">Belongs to the protein kinase superfamily. STE Ser/Thr protein kinase family. STE20 subfamily.</text>
</comment>
<evidence type="ECO:0000256" key="7">
    <source>
        <dbReference type="ARBA" id="ARBA00040079"/>
    </source>
</evidence>
<dbReference type="Pfam" id="PF00069">
    <property type="entry name" value="Pkinase"/>
    <property type="match status" value="1"/>
</dbReference>
<dbReference type="STRING" id="244447.ENSCSEP00000033524"/>
<evidence type="ECO:0000256" key="8">
    <source>
        <dbReference type="ARBA" id="ARBA00042936"/>
    </source>
</evidence>
<dbReference type="PROSITE" id="PS50011">
    <property type="entry name" value="PROTEIN_KINASE_DOM"/>
    <property type="match status" value="1"/>
</dbReference>
<accession>A0A3P8X389</accession>